<dbReference type="EMBL" id="MN905537">
    <property type="protein sequence ID" value="UEQ13166.1"/>
    <property type="molecule type" value="Genomic_DNA"/>
</dbReference>
<feature type="transmembrane region" description="Helical" evidence="1">
    <location>
        <begin position="12"/>
        <end position="31"/>
    </location>
</feature>
<keyword evidence="1" id="KW-1133">Transmembrane helix</keyword>
<sequence length="67" mass="8148">MGSVYILSQMLFYYPFLFFLFYIYIIFVIPLKSHFSIKECWLSIKSFFETDYSRIIDSLRNGNSKKH</sequence>
<protein>
    <submittedName>
        <fullName evidence="2">Uncharacterized protein</fullName>
    </submittedName>
</protein>
<reference evidence="2" key="1">
    <citation type="submission" date="2020-01" db="EMBL/GenBank/DDBJ databases">
        <title>Investigating the Causes of Heterogeneity of Evolutionary Rates among Hymenophyllaceae.</title>
        <authorList>
            <person name="Ma X."/>
        </authorList>
    </citation>
    <scope>NUCLEOTIDE SEQUENCE</scope>
</reference>
<geneLocation type="chloroplast" evidence="2"/>
<dbReference type="AlphaFoldDB" id="A0A8K1VNR3"/>
<keyword evidence="1" id="KW-0812">Transmembrane</keyword>
<evidence type="ECO:0000256" key="1">
    <source>
        <dbReference type="SAM" id="Phobius"/>
    </source>
</evidence>
<dbReference type="RefSeq" id="YP_010383589.1">
    <property type="nucleotide sequence ID" value="NC_063573.1"/>
</dbReference>
<accession>A0A8K1VNR3</accession>
<dbReference type="GeneID" id="72634964"/>
<proteinExistence type="predicted"/>
<evidence type="ECO:0000313" key="2">
    <source>
        <dbReference type="EMBL" id="UEQ13166.1"/>
    </source>
</evidence>
<keyword evidence="2" id="KW-0150">Chloroplast</keyword>
<keyword evidence="1" id="KW-0472">Membrane</keyword>
<keyword evidence="2" id="KW-0934">Plastid</keyword>
<organism evidence="2">
    <name type="scientific">Crepidomanes minutum</name>
    <dbReference type="NCBI Taxonomy" id="32127"/>
    <lineage>
        <taxon>Eukaryota</taxon>
        <taxon>Viridiplantae</taxon>
        <taxon>Streptophyta</taxon>
        <taxon>Embryophyta</taxon>
        <taxon>Tracheophyta</taxon>
        <taxon>Polypodiopsida</taxon>
        <taxon>Polypodiidae</taxon>
        <taxon>Hymenophyllales</taxon>
        <taxon>Hymenophyllaceae</taxon>
        <taxon>Trichomanoideae</taxon>
        <taxon>Crepidomanes</taxon>
    </lineage>
</organism>
<gene>
    <name evidence="2" type="primary">ycf94</name>
</gene>
<name>A0A8K1VNR3_9MONI</name>